<dbReference type="NCBIfam" id="TIGR00229">
    <property type="entry name" value="sensory_box"/>
    <property type="match status" value="1"/>
</dbReference>
<dbReference type="InterPro" id="IPR000700">
    <property type="entry name" value="PAS-assoc_C"/>
</dbReference>
<evidence type="ECO:0000259" key="1">
    <source>
        <dbReference type="PROSITE" id="PS50112"/>
    </source>
</evidence>
<dbReference type="CDD" id="cd00130">
    <property type="entry name" value="PAS"/>
    <property type="match status" value="2"/>
</dbReference>
<dbReference type="SMART" id="SM00091">
    <property type="entry name" value="PAS"/>
    <property type="match status" value="1"/>
</dbReference>
<sequence>MLLFGGNIDIENEQFLKERKVGLKCIKKIDDICIWEWDYKLNEIYILGGFYEVFDINNKKFLGSFEHIIQSYVQSEYRNIVLEEVEKARKVGKINKLEFKIVTSSKEEKWIRINGDFIYDDNKNKIKMIGVIQDITQWKKSEILLQENYKFLEMLIDTIPSPIFYKDENGIYKYSNVAHTEYLGLKKEEIIGHNIYNVMPKEIVRYHSKIDNELIENKGKKTYESKFKCSDGILHNVIFNKATYTNHKGKVKGIVGVMVDITERKNTEKRINRLLKIKEAMLEISYSITEINNINELFNLILDKITQAMKNAELACILTLDKYENLRVAACKGYDKEKAKEYNLNLRDTFIWNETKGTIEKAVIINDIHKILEKKFPNVLENKGKLNVQSSISSPIIIGGKLYGFINVDSRNNYAFDEIDLEVMEYIRNQIAISISKHKFYEETIYLSRYDRLTDIYNRNYFEELIYTNIQKANKYKEEFCLVVFDLNGLKYVNDNYGHLAGDKFIKTFASTLSSNIHSYDIIARLGGDEFVGVFLRTDVQSLKNKFEDLLMYFNNNKIIFEGNSITCSFSYGIASFPDDSISYNELVKIADKRMYKYKQEFKKTFGMKIYELD</sequence>
<dbReference type="InterPro" id="IPR029787">
    <property type="entry name" value="Nucleotide_cyclase"/>
</dbReference>
<dbReference type="InterPro" id="IPR029016">
    <property type="entry name" value="GAF-like_dom_sf"/>
</dbReference>
<name>A0ABY8ELF9_9FIRM</name>
<protein>
    <submittedName>
        <fullName evidence="4">Diguanylate cyclase</fullName>
        <ecNumber evidence="4">2.7.7.65</ecNumber>
    </submittedName>
</protein>
<dbReference type="Pfam" id="PF00989">
    <property type="entry name" value="PAS"/>
    <property type="match status" value="1"/>
</dbReference>
<dbReference type="PROSITE" id="PS50112">
    <property type="entry name" value="PAS"/>
    <property type="match status" value="1"/>
</dbReference>
<evidence type="ECO:0000313" key="4">
    <source>
        <dbReference type="EMBL" id="WFD12163.1"/>
    </source>
</evidence>
<dbReference type="SMART" id="SM00267">
    <property type="entry name" value="GGDEF"/>
    <property type="match status" value="1"/>
</dbReference>
<dbReference type="EC" id="2.7.7.65" evidence="4"/>
<dbReference type="Proteomes" id="UP001222800">
    <property type="component" value="Chromosome"/>
</dbReference>
<feature type="domain" description="PAC" evidence="2">
    <location>
        <begin position="95"/>
        <end position="147"/>
    </location>
</feature>
<dbReference type="Gene3D" id="3.30.450.40">
    <property type="match status" value="1"/>
</dbReference>
<dbReference type="SUPFAM" id="SSF55073">
    <property type="entry name" value="Nucleotide cyclase"/>
    <property type="match status" value="1"/>
</dbReference>
<evidence type="ECO:0000259" key="2">
    <source>
        <dbReference type="PROSITE" id="PS50113"/>
    </source>
</evidence>
<evidence type="ECO:0000313" key="5">
    <source>
        <dbReference type="Proteomes" id="UP001222800"/>
    </source>
</evidence>
<keyword evidence="4" id="KW-0808">Transferase</keyword>
<dbReference type="InterPro" id="IPR003018">
    <property type="entry name" value="GAF"/>
</dbReference>
<gene>
    <name evidence="4" type="ORF">P4S50_08795</name>
</gene>
<dbReference type="RefSeq" id="WP_277734465.1">
    <property type="nucleotide sequence ID" value="NZ_CP120733.1"/>
</dbReference>
<dbReference type="InterPro" id="IPR000160">
    <property type="entry name" value="GGDEF_dom"/>
</dbReference>
<dbReference type="InterPro" id="IPR000014">
    <property type="entry name" value="PAS"/>
</dbReference>
<dbReference type="Pfam" id="PF13185">
    <property type="entry name" value="GAF_2"/>
    <property type="match status" value="1"/>
</dbReference>
<dbReference type="SUPFAM" id="SSF55785">
    <property type="entry name" value="PYP-like sensor domain (PAS domain)"/>
    <property type="match status" value="2"/>
</dbReference>
<reference evidence="4 5" key="1">
    <citation type="submission" date="2023-03" db="EMBL/GenBank/DDBJ databases">
        <title>Complete genome sequence of Tepidibacter sp. SWIR-1, isolated from a deep-sea hydrothermal vent.</title>
        <authorList>
            <person name="Li X."/>
        </authorList>
    </citation>
    <scope>NUCLEOTIDE SEQUENCE [LARGE SCALE GENOMIC DNA]</scope>
    <source>
        <strain evidence="4 5">SWIR-1</strain>
    </source>
</reference>
<organism evidence="4 5">
    <name type="scientific">Tepidibacter hydrothermalis</name>
    <dbReference type="NCBI Taxonomy" id="3036126"/>
    <lineage>
        <taxon>Bacteria</taxon>
        <taxon>Bacillati</taxon>
        <taxon>Bacillota</taxon>
        <taxon>Clostridia</taxon>
        <taxon>Peptostreptococcales</taxon>
        <taxon>Peptostreptococcaceae</taxon>
        <taxon>Tepidibacter</taxon>
    </lineage>
</organism>
<proteinExistence type="predicted"/>
<dbReference type="PROSITE" id="PS50113">
    <property type="entry name" value="PAC"/>
    <property type="match status" value="2"/>
</dbReference>
<dbReference type="EMBL" id="CP120733">
    <property type="protein sequence ID" value="WFD12163.1"/>
    <property type="molecule type" value="Genomic_DNA"/>
</dbReference>
<keyword evidence="5" id="KW-1185">Reference proteome</keyword>
<dbReference type="Pfam" id="PF08447">
    <property type="entry name" value="PAS_3"/>
    <property type="match status" value="1"/>
</dbReference>
<dbReference type="CDD" id="cd01949">
    <property type="entry name" value="GGDEF"/>
    <property type="match status" value="1"/>
</dbReference>
<dbReference type="Pfam" id="PF00990">
    <property type="entry name" value="GGDEF"/>
    <property type="match status" value="1"/>
</dbReference>
<dbReference type="NCBIfam" id="TIGR00254">
    <property type="entry name" value="GGDEF"/>
    <property type="match status" value="1"/>
</dbReference>
<dbReference type="InterPro" id="IPR013655">
    <property type="entry name" value="PAS_fold_3"/>
</dbReference>
<feature type="domain" description="GGDEF" evidence="3">
    <location>
        <begin position="478"/>
        <end position="614"/>
    </location>
</feature>
<dbReference type="SUPFAM" id="SSF55781">
    <property type="entry name" value="GAF domain-like"/>
    <property type="match status" value="1"/>
</dbReference>
<dbReference type="GO" id="GO:0052621">
    <property type="term" value="F:diguanylate cyclase activity"/>
    <property type="evidence" value="ECO:0007669"/>
    <property type="project" value="UniProtKB-EC"/>
</dbReference>
<evidence type="ECO:0000259" key="3">
    <source>
        <dbReference type="PROSITE" id="PS50887"/>
    </source>
</evidence>
<dbReference type="InterPro" id="IPR035965">
    <property type="entry name" value="PAS-like_dom_sf"/>
</dbReference>
<feature type="domain" description="PAS" evidence="1">
    <location>
        <begin position="148"/>
        <end position="218"/>
    </location>
</feature>
<dbReference type="Gene3D" id="3.30.70.270">
    <property type="match status" value="1"/>
</dbReference>
<keyword evidence="4" id="KW-0548">Nucleotidyltransferase</keyword>
<dbReference type="Gene3D" id="3.30.450.20">
    <property type="entry name" value="PAS domain"/>
    <property type="match status" value="2"/>
</dbReference>
<dbReference type="SMART" id="SM00065">
    <property type="entry name" value="GAF"/>
    <property type="match status" value="1"/>
</dbReference>
<dbReference type="PANTHER" id="PTHR44757">
    <property type="entry name" value="DIGUANYLATE CYCLASE DGCP"/>
    <property type="match status" value="1"/>
</dbReference>
<dbReference type="InterPro" id="IPR013767">
    <property type="entry name" value="PAS_fold"/>
</dbReference>
<dbReference type="SMART" id="SM00086">
    <property type="entry name" value="PAC"/>
    <property type="match status" value="2"/>
</dbReference>
<dbReference type="PANTHER" id="PTHR44757:SF2">
    <property type="entry name" value="BIOFILM ARCHITECTURE MAINTENANCE PROTEIN MBAA"/>
    <property type="match status" value="1"/>
</dbReference>
<dbReference type="InterPro" id="IPR043128">
    <property type="entry name" value="Rev_trsase/Diguanyl_cyclase"/>
</dbReference>
<dbReference type="InterPro" id="IPR052155">
    <property type="entry name" value="Biofilm_reg_signaling"/>
</dbReference>
<accession>A0ABY8ELF9</accession>
<dbReference type="PROSITE" id="PS50887">
    <property type="entry name" value="GGDEF"/>
    <property type="match status" value="1"/>
</dbReference>
<dbReference type="InterPro" id="IPR001610">
    <property type="entry name" value="PAC"/>
</dbReference>
<feature type="domain" description="PAC" evidence="2">
    <location>
        <begin position="221"/>
        <end position="273"/>
    </location>
</feature>